<gene>
    <name evidence="1" type="ORF">U0070_019982</name>
</gene>
<proteinExistence type="predicted"/>
<accession>A0AAW0I9A5</accession>
<dbReference type="EMBL" id="JBBHLL010000186">
    <property type="protein sequence ID" value="KAK7810817.1"/>
    <property type="molecule type" value="Genomic_DNA"/>
</dbReference>
<feature type="non-terminal residue" evidence="1">
    <location>
        <position position="1"/>
    </location>
</feature>
<dbReference type="AlphaFoldDB" id="A0AAW0I9A5"/>
<protein>
    <submittedName>
        <fullName evidence="1">Uncharacterized protein</fullName>
    </submittedName>
</protein>
<keyword evidence="2" id="KW-1185">Reference proteome</keyword>
<organism evidence="1 2">
    <name type="scientific">Myodes glareolus</name>
    <name type="common">Bank vole</name>
    <name type="synonym">Clethrionomys glareolus</name>
    <dbReference type="NCBI Taxonomy" id="447135"/>
    <lineage>
        <taxon>Eukaryota</taxon>
        <taxon>Metazoa</taxon>
        <taxon>Chordata</taxon>
        <taxon>Craniata</taxon>
        <taxon>Vertebrata</taxon>
        <taxon>Euteleostomi</taxon>
        <taxon>Mammalia</taxon>
        <taxon>Eutheria</taxon>
        <taxon>Euarchontoglires</taxon>
        <taxon>Glires</taxon>
        <taxon>Rodentia</taxon>
        <taxon>Myomorpha</taxon>
        <taxon>Muroidea</taxon>
        <taxon>Cricetidae</taxon>
        <taxon>Arvicolinae</taxon>
        <taxon>Myodes</taxon>
    </lineage>
</organism>
<dbReference type="PANTHER" id="PTHR47236">
    <property type="entry name" value="GENE, 32742-RELATED-RELATED"/>
    <property type="match status" value="1"/>
</dbReference>
<evidence type="ECO:0000313" key="2">
    <source>
        <dbReference type="Proteomes" id="UP001488838"/>
    </source>
</evidence>
<comment type="caution">
    <text evidence="1">The sequence shown here is derived from an EMBL/GenBank/DDBJ whole genome shotgun (WGS) entry which is preliminary data.</text>
</comment>
<sequence length="131" mass="15138">STEKTLFVRRECLASVGSFILLLIHCLAHITTGDFNQDSNPRFLGLFYEGLKAYFKEAFSTTLQMSAVSWDNKFDQSLSAVLLKEQPTSGKERDLLSKLIERKREPCLSRQSSEEYIQKNKDRLLFINMEH</sequence>
<evidence type="ECO:0000313" key="1">
    <source>
        <dbReference type="EMBL" id="KAK7810817.1"/>
    </source>
</evidence>
<reference evidence="1 2" key="1">
    <citation type="journal article" date="2023" name="bioRxiv">
        <title>Conserved and derived expression patterns and positive selection on dental genes reveal complex evolutionary context of ever-growing rodent molars.</title>
        <authorList>
            <person name="Calamari Z.T."/>
            <person name="Song A."/>
            <person name="Cohen E."/>
            <person name="Akter M."/>
            <person name="Roy R.D."/>
            <person name="Hallikas O."/>
            <person name="Christensen M.M."/>
            <person name="Li P."/>
            <person name="Marangoni P."/>
            <person name="Jernvall J."/>
            <person name="Klein O.D."/>
        </authorList>
    </citation>
    <scope>NUCLEOTIDE SEQUENCE [LARGE SCALE GENOMIC DNA]</scope>
    <source>
        <strain evidence="1">V071</strain>
    </source>
</reference>
<feature type="non-terminal residue" evidence="1">
    <location>
        <position position="131"/>
    </location>
</feature>
<name>A0AAW0I9A5_MYOGA</name>
<dbReference type="Proteomes" id="UP001488838">
    <property type="component" value="Unassembled WGS sequence"/>
</dbReference>
<dbReference type="PANTHER" id="PTHR47236:SF5">
    <property type="entry name" value="GENE, 32742-RELATED"/>
    <property type="match status" value="1"/>
</dbReference>